<evidence type="ECO:0000256" key="2">
    <source>
        <dbReference type="ARBA" id="ARBA00023295"/>
    </source>
</evidence>
<keyword evidence="1 4" id="KW-0378">Hydrolase</keyword>
<dbReference type="EMBL" id="LYXE01000154">
    <property type="protein sequence ID" value="PDV97341.1"/>
    <property type="molecule type" value="Genomic_DNA"/>
</dbReference>
<dbReference type="GO" id="GO:0005829">
    <property type="term" value="C:cytosol"/>
    <property type="evidence" value="ECO:0007669"/>
    <property type="project" value="TreeGrafter"/>
</dbReference>
<gene>
    <name evidence="4" type="ORF">A9Q02_18945</name>
</gene>
<dbReference type="Pfam" id="PF01156">
    <property type="entry name" value="IU_nuc_hydro"/>
    <property type="match status" value="1"/>
</dbReference>
<dbReference type="Gene3D" id="3.90.245.10">
    <property type="entry name" value="Ribonucleoside hydrolase-like"/>
    <property type="match status" value="1"/>
</dbReference>
<comment type="caution">
    <text evidence="4">The sequence shown here is derived from an EMBL/GenBank/DDBJ whole genome shotgun (WGS) entry which is preliminary data.</text>
</comment>
<dbReference type="Proteomes" id="UP000220922">
    <property type="component" value="Unassembled WGS sequence"/>
</dbReference>
<dbReference type="SUPFAM" id="SSF53590">
    <property type="entry name" value="Nucleoside hydrolase"/>
    <property type="match status" value="1"/>
</dbReference>
<evidence type="ECO:0000313" key="4">
    <source>
        <dbReference type="EMBL" id="PDV97341.1"/>
    </source>
</evidence>
<protein>
    <submittedName>
        <fullName evidence="4">Nucleoside hydrolase</fullName>
    </submittedName>
</protein>
<dbReference type="InterPro" id="IPR036452">
    <property type="entry name" value="Ribo_hydro-like"/>
</dbReference>
<evidence type="ECO:0000256" key="1">
    <source>
        <dbReference type="ARBA" id="ARBA00022801"/>
    </source>
</evidence>
<keyword evidence="2" id="KW-0326">Glycosidase</keyword>
<dbReference type="GO" id="GO:0008477">
    <property type="term" value="F:purine nucleosidase activity"/>
    <property type="evidence" value="ECO:0007669"/>
    <property type="project" value="TreeGrafter"/>
</dbReference>
<dbReference type="AlphaFoldDB" id="A0A2H3KYA1"/>
<reference evidence="4 5" key="1">
    <citation type="submission" date="2016-05" db="EMBL/GenBank/DDBJ databases">
        <authorList>
            <person name="Lavstsen T."/>
            <person name="Jespersen J.S."/>
        </authorList>
    </citation>
    <scope>NUCLEOTIDE SEQUENCE [LARGE SCALE GENOMIC DNA]</scope>
    <source>
        <strain evidence="4 5">B7-9</strain>
    </source>
</reference>
<dbReference type="OrthoDB" id="9797882at2"/>
<sequence length="319" mass="34118">MVSSRPRRVVLDTDPGIDDALAILLALASPEIELAGLSVVHGNCPLSDAVANALAVLQLAGHPHLPVAAGCVRPLLREPVTARKTHGGRGLGYASLPASPVVPVAEHGVDMIIREILAAPGDVTLVAVGPLTNVALALRKAPQLATAVHECIIMGGALHDQGNTTPLAEFNIYADPHAAQIVLSSGMPITIMPWDITKQVRVTEEQVQALRAHGGPVPQFIADATRFYMDFHREHFGWAGCAINDPAALALVWWPELAELRDLYVTVETVSELTMGKTIGDFRGLTGQPANVRYVARFDSAAFIERFLARMAALSRLIR</sequence>
<evidence type="ECO:0000313" key="5">
    <source>
        <dbReference type="Proteomes" id="UP000220922"/>
    </source>
</evidence>
<dbReference type="InterPro" id="IPR001910">
    <property type="entry name" value="Inosine/uridine_hydrolase_dom"/>
</dbReference>
<proteinExistence type="predicted"/>
<name>A0A2H3KYA1_9CHLR</name>
<evidence type="ECO:0000259" key="3">
    <source>
        <dbReference type="Pfam" id="PF01156"/>
    </source>
</evidence>
<dbReference type="GO" id="GO:0006152">
    <property type="term" value="P:purine nucleoside catabolic process"/>
    <property type="evidence" value="ECO:0007669"/>
    <property type="project" value="TreeGrafter"/>
</dbReference>
<accession>A0A2H3KYA1</accession>
<dbReference type="InterPro" id="IPR023186">
    <property type="entry name" value="IUNH"/>
</dbReference>
<feature type="domain" description="Inosine/uridine-preferring nucleoside hydrolase" evidence="3">
    <location>
        <begin position="9"/>
        <end position="304"/>
    </location>
</feature>
<dbReference type="PANTHER" id="PTHR12304">
    <property type="entry name" value="INOSINE-URIDINE PREFERRING NUCLEOSIDE HYDROLASE"/>
    <property type="match status" value="1"/>
</dbReference>
<dbReference type="PANTHER" id="PTHR12304:SF4">
    <property type="entry name" value="URIDINE NUCLEOSIDASE"/>
    <property type="match status" value="1"/>
</dbReference>
<organism evidence="4 5">
    <name type="scientific">Candidatus Chloroploca asiatica</name>
    <dbReference type="NCBI Taxonomy" id="1506545"/>
    <lineage>
        <taxon>Bacteria</taxon>
        <taxon>Bacillati</taxon>
        <taxon>Chloroflexota</taxon>
        <taxon>Chloroflexia</taxon>
        <taxon>Chloroflexales</taxon>
        <taxon>Chloroflexineae</taxon>
        <taxon>Oscillochloridaceae</taxon>
        <taxon>Candidatus Chloroploca</taxon>
    </lineage>
</organism>
<keyword evidence="5" id="KW-1185">Reference proteome</keyword>